<comment type="caution">
    <text evidence="3">The sequence shown here is derived from an EMBL/GenBank/DDBJ whole genome shotgun (WGS) entry which is preliminary data.</text>
</comment>
<dbReference type="Proteomes" id="UP000309128">
    <property type="component" value="Unassembled WGS sequence"/>
</dbReference>
<organism evidence="3 4">
    <name type="scientific">Nonomuraea turkmeniaca</name>
    <dbReference type="NCBI Taxonomy" id="103838"/>
    <lineage>
        <taxon>Bacteria</taxon>
        <taxon>Bacillati</taxon>
        <taxon>Actinomycetota</taxon>
        <taxon>Actinomycetes</taxon>
        <taxon>Streptosporangiales</taxon>
        <taxon>Streptosporangiaceae</taxon>
        <taxon>Nonomuraea</taxon>
    </lineage>
</organism>
<feature type="signal peptide" evidence="2">
    <location>
        <begin position="1"/>
        <end position="28"/>
    </location>
</feature>
<dbReference type="RefSeq" id="WP_138674024.1">
    <property type="nucleotide sequence ID" value="NZ_VCKY01000394.1"/>
</dbReference>
<proteinExistence type="predicted"/>
<gene>
    <name evidence="3" type="ORF">ETD86_52145</name>
</gene>
<sequence length="109" mass="11783">MRAATRIFAGAAATVLALGGLGPAAANAAREPSPATETCRYVVQADKAVPVRSGPGKKHEERGRLEPSDDPHKATCAARGRGPEHWVRLKSGEFEDLWVWRNRLQPWSG</sequence>
<evidence type="ECO:0008006" key="5">
    <source>
        <dbReference type="Google" id="ProtNLM"/>
    </source>
</evidence>
<evidence type="ECO:0000313" key="4">
    <source>
        <dbReference type="Proteomes" id="UP000309128"/>
    </source>
</evidence>
<protein>
    <recommendedName>
        <fullName evidence="5">SH3 domain-containing protein</fullName>
    </recommendedName>
</protein>
<name>A0A5S4EVA0_9ACTN</name>
<dbReference type="AlphaFoldDB" id="A0A5S4EVA0"/>
<accession>A0A5S4EVA0</accession>
<dbReference type="EMBL" id="VCKY01000394">
    <property type="protein sequence ID" value="TMR07027.1"/>
    <property type="molecule type" value="Genomic_DNA"/>
</dbReference>
<keyword evidence="2" id="KW-0732">Signal</keyword>
<evidence type="ECO:0000256" key="1">
    <source>
        <dbReference type="SAM" id="MobiDB-lite"/>
    </source>
</evidence>
<keyword evidence="4" id="KW-1185">Reference proteome</keyword>
<dbReference type="OrthoDB" id="3541359at2"/>
<evidence type="ECO:0000313" key="3">
    <source>
        <dbReference type="EMBL" id="TMR07027.1"/>
    </source>
</evidence>
<feature type="compositionally biased region" description="Basic and acidic residues" evidence="1">
    <location>
        <begin position="57"/>
        <end position="73"/>
    </location>
</feature>
<feature type="region of interest" description="Disordered" evidence="1">
    <location>
        <begin position="50"/>
        <end position="79"/>
    </location>
</feature>
<feature type="chain" id="PRO_5024445051" description="SH3 domain-containing protein" evidence="2">
    <location>
        <begin position="29"/>
        <end position="109"/>
    </location>
</feature>
<evidence type="ECO:0000256" key="2">
    <source>
        <dbReference type="SAM" id="SignalP"/>
    </source>
</evidence>
<reference evidence="3 4" key="1">
    <citation type="submission" date="2019-05" db="EMBL/GenBank/DDBJ databases">
        <title>Draft genome sequence of Nonomuraea turkmeniaca DSM 43926.</title>
        <authorList>
            <person name="Saricaoglu S."/>
            <person name="Isik K."/>
        </authorList>
    </citation>
    <scope>NUCLEOTIDE SEQUENCE [LARGE SCALE GENOMIC DNA]</scope>
    <source>
        <strain evidence="3 4">DSM 43926</strain>
    </source>
</reference>